<dbReference type="Pfam" id="PF20694">
    <property type="entry name" value="TRADD-like_N"/>
    <property type="match status" value="1"/>
</dbReference>
<dbReference type="Pfam" id="PF00531">
    <property type="entry name" value="Death"/>
    <property type="match status" value="2"/>
</dbReference>
<dbReference type="FunFam" id="1.10.533.10:FF:000115">
    <property type="entry name" value="Uncharacterized protein"/>
    <property type="match status" value="1"/>
</dbReference>
<dbReference type="InterPro" id="IPR000488">
    <property type="entry name" value="Death_dom"/>
</dbReference>
<feature type="compositionally biased region" description="Basic and acidic residues" evidence="1">
    <location>
        <begin position="681"/>
        <end position="692"/>
    </location>
</feature>
<feature type="compositionally biased region" description="Polar residues" evidence="1">
    <location>
        <begin position="260"/>
        <end position="270"/>
    </location>
</feature>
<feature type="region of interest" description="Disordered" evidence="1">
    <location>
        <begin position="829"/>
        <end position="911"/>
    </location>
</feature>
<reference evidence="4" key="1">
    <citation type="journal article" date="2008" name="Nature">
        <title>The amphioxus genome and the evolution of the chordate karyotype.</title>
        <authorList>
            <consortium name="US DOE Joint Genome Institute (JGI-PGF)"/>
            <person name="Putnam N.H."/>
            <person name="Butts T."/>
            <person name="Ferrier D.E.K."/>
            <person name="Furlong R.F."/>
            <person name="Hellsten U."/>
            <person name="Kawashima T."/>
            <person name="Robinson-Rechavi M."/>
            <person name="Shoguchi E."/>
            <person name="Terry A."/>
            <person name="Yu J.-K."/>
            <person name="Benito-Gutierrez E.L."/>
            <person name="Dubchak I."/>
            <person name="Garcia-Fernandez J."/>
            <person name="Gibson-Brown J.J."/>
            <person name="Grigoriev I.V."/>
            <person name="Horton A.C."/>
            <person name="de Jong P.J."/>
            <person name="Jurka J."/>
            <person name="Kapitonov V.V."/>
            <person name="Kohara Y."/>
            <person name="Kuroki Y."/>
            <person name="Lindquist E."/>
            <person name="Lucas S."/>
            <person name="Osoegawa K."/>
            <person name="Pennacchio L.A."/>
            <person name="Salamov A.A."/>
            <person name="Satou Y."/>
            <person name="Sauka-Spengler T."/>
            <person name="Schmutz J."/>
            <person name="Shin-I T."/>
            <person name="Toyoda A."/>
            <person name="Bronner-Fraser M."/>
            <person name="Fujiyama A."/>
            <person name="Holland L.Z."/>
            <person name="Holland P.W.H."/>
            <person name="Satoh N."/>
            <person name="Rokhsar D.S."/>
        </authorList>
    </citation>
    <scope>NUCLEOTIDE SEQUENCE [LARGE SCALE GENOMIC DNA]</scope>
    <source>
        <strain evidence="4">S238N-H82</strain>
        <tissue evidence="4">Testes</tissue>
    </source>
</reference>
<evidence type="ECO:0000259" key="2">
    <source>
        <dbReference type="PROSITE" id="PS50017"/>
    </source>
</evidence>
<feature type="compositionally biased region" description="Polar residues" evidence="1">
    <location>
        <begin position="694"/>
        <end position="706"/>
    </location>
</feature>
<proteinExistence type="predicted"/>
<feature type="region of interest" description="Disordered" evidence="1">
    <location>
        <begin position="208"/>
        <end position="275"/>
    </location>
</feature>
<dbReference type="InterPro" id="IPR011029">
    <property type="entry name" value="DEATH-like_dom_sf"/>
</dbReference>
<dbReference type="PROSITE" id="PS50017">
    <property type="entry name" value="DEATH_DOMAIN"/>
    <property type="match status" value="2"/>
</dbReference>
<dbReference type="InParanoid" id="C3ZPV1"/>
<dbReference type="InterPro" id="IPR001611">
    <property type="entry name" value="Leu-rich_rpt"/>
</dbReference>
<feature type="compositionally biased region" description="Basic and acidic residues" evidence="1">
    <location>
        <begin position="831"/>
        <end position="840"/>
    </location>
</feature>
<gene>
    <name evidence="4" type="ORF">BRAFLDRAFT_77772</name>
</gene>
<feature type="region of interest" description="Disordered" evidence="1">
    <location>
        <begin position="555"/>
        <end position="574"/>
    </location>
</feature>
<dbReference type="CDD" id="cd00045">
    <property type="entry name" value="DED"/>
    <property type="match status" value="1"/>
</dbReference>
<feature type="region of interest" description="Disordered" evidence="1">
    <location>
        <begin position="81"/>
        <end position="124"/>
    </location>
</feature>
<dbReference type="CDD" id="cd01670">
    <property type="entry name" value="Death"/>
    <property type="match status" value="2"/>
</dbReference>
<feature type="region of interest" description="Disordered" evidence="1">
    <location>
        <begin position="579"/>
        <end position="598"/>
    </location>
</feature>
<feature type="region of interest" description="Disordered" evidence="1">
    <location>
        <begin position="439"/>
        <end position="497"/>
    </location>
</feature>
<dbReference type="Gene3D" id="3.80.10.10">
    <property type="entry name" value="Ribonuclease Inhibitor"/>
    <property type="match status" value="1"/>
</dbReference>
<feature type="compositionally biased region" description="Acidic residues" evidence="1">
    <location>
        <begin position="439"/>
        <end position="452"/>
    </location>
</feature>
<dbReference type="PANTHER" id="PTHR15077">
    <property type="entry name" value="FAS-ASSOCIATING DEATH DOMAIN-CONTAINING PROTEIN FADD"/>
    <property type="match status" value="1"/>
</dbReference>
<organism>
    <name type="scientific">Branchiostoma floridae</name>
    <name type="common">Florida lancelet</name>
    <name type="synonym">Amphioxus</name>
    <dbReference type="NCBI Taxonomy" id="7739"/>
    <lineage>
        <taxon>Eukaryota</taxon>
        <taxon>Metazoa</taxon>
        <taxon>Chordata</taxon>
        <taxon>Cephalochordata</taxon>
        <taxon>Leptocardii</taxon>
        <taxon>Amphioxiformes</taxon>
        <taxon>Branchiostomatidae</taxon>
        <taxon>Branchiostoma</taxon>
    </lineage>
</organism>
<feature type="compositionally biased region" description="Basic residues" evidence="1">
    <location>
        <begin position="584"/>
        <end position="596"/>
    </location>
</feature>
<dbReference type="SUPFAM" id="SSF47986">
    <property type="entry name" value="DEATH domain"/>
    <property type="match status" value="3"/>
</dbReference>
<evidence type="ECO:0008006" key="5">
    <source>
        <dbReference type="Google" id="ProtNLM"/>
    </source>
</evidence>
<dbReference type="InterPro" id="IPR049341">
    <property type="entry name" value="TRADD-like_N"/>
</dbReference>
<dbReference type="SMART" id="SM00368">
    <property type="entry name" value="LRR_RI"/>
    <property type="match status" value="3"/>
</dbReference>
<evidence type="ECO:0000256" key="1">
    <source>
        <dbReference type="SAM" id="MobiDB-lite"/>
    </source>
</evidence>
<dbReference type="PROSITE" id="PS51450">
    <property type="entry name" value="LRR"/>
    <property type="match status" value="1"/>
</dbReference>
<feature type="compositionally biased region" description="Basic and acidic residues" evidence="1">
    <location>
        <begin position="555"/>
        <end position="572"/>
    </location>
</feature>
<evidence type="ECO:0000259" key="3">
    <source>
        <dbReference type="PROSITE" id="PS50168"/>
    </source>
</evidence>
<feature type="domain" description="Death" evidence="2">
    <location>
        <begin position="735"/>
        <end position="817"/>
    </location>
</feature>
<feature type="domain" description="Death" evidence="2">
    <location>
        <begin position="151"/>
        <end position="210"/>
    </location>
</feature>
<accession>C3ZPV1</accession>
<dbReference type="InterPro" id="IPR001875">
    <property type="entry name" value="DED_dom"/>
</dbReference>
<sequence length="1288" mass="145776">MTTNPRQNLYLEISKNLLDRELTDLREYVIGANILSAGLVEKANAHKIFNQLEKEQKLKPGDLNLLADLLRKIGRHDYAEKAEKITKNERKGKKTRKKRKRKRKREHPHEEDSAEDSSSMGNYPHVGHGLDHSYLLLVAKEVGPSWVKFTVEQLGLTAEDVVNIQLRHPSSTEHQALQALELWRDRRGRKACRVKLAQALRRGGFQHTAELSVQRSPQGTQKQKLKSQDQTLLARSKRPRTETDSVDGELSIKEPCRRNIGSSTHSPTEDASSDENNDYFTLLKMSKDVFHPGNVRDPDKFEKAVSLFRQHAETVIGTDSESEGPKLEQSVKLRLKRAADRRVKEVHKTAFTTRALRNLQTYDRIVNCFKQFKAIVKRLKRGCVLCYIDFDDTSCYRTFLAAYRDGRLSETLTRELITDDMRAAEGEDLYVHVTLLGEDGDCQDDSPSDEEEPRGPTEGSKVGSTAPESPFFIKQEPLSPVKPEPPQDLPSSSYPTEAKYRKTTVTVSVLESQQPLDLKTELINRPPPFDFQRLRHVKAEPHFHVKREGHLLAHKDQHSTTEMDSQIKTEPRHRVKTEQLSLTTHHHHVKTEHRHKTEQPIYSEGTGAHPSMQPASFPVLKTEEGYKRDVEQPSLITEPQHAIQWNTDTGQNLDAEHHMRTEHHHMGTEHYMGTVHRMGTEHHMDTEPHPHNDQPPTTDSVQTETETGAGAGDQQEETDLMHQAQQQEEPFCYHCYYQLLLLADRLGPYWTWLALQLGFTSADVERISCTYHPSYHPHWCLWEWVQRELWGASVDAVLVGLRTAGLHQIADELETGALFQKDVDDGSWGSEWKDHDDKGDGSSSDGDSDDDGDSGGVARKTSSRSSATHGEEQPNDRSPDDTDREASVSGPGGSHSNVDGGAISQEDGTTSLDSVAHIDTVSYSVYPTGEDALAWHDCLQDFFKTDEDTTRSIQQNWPNASQVTKLDLTSGELSWQEYDVPLPITAINLLVQFLPQLPNLQELALCVSCQGEEEAEHINQLYGVRHVLKKLKLKDWSLSNIRLSTQMFQHLPLLEEIDLSHNNISDQAVPGLAKGLGSCQNLRKVDLSHNKLSYRGDFLPPLPSLEEIDLSLNIISDETVPGLAEGLGSFQNLKKVNLSYNKLSDVRELTAAFINLPNLTRVDIVANSIRDESLPTIAAWLKVRTDLKIVDLRGNRFSAEGVRDFVRTMKRKAYRWGIILYDGSQADVGEAVESGGEDVRREEQQWERLREETSEIRVEVGQLWVWINHKGPRSNNPRLKPFKVGSLS</sequence>
<dbReference type="SUPFAM" id="SSF52047">
    <property type="entry name" value="RNI-like"/>
    <property type="match status" value="1"/>
</dbReference>
<dbReference type="PROSITE" id="PS50168">
    <property type="entry name" value="DED"/>
    <property type="match status" value="1"/>
</dbReference>
<feature type="domain" description="DED" evidence="3">
    <location>
        <begin position="5"/>
        <end position="84"/>
    </location>
</feature>
<dbReference type="EMBL" id="GG666659">
    <property type="protein sequence ID" value="EEN45330.1"/>
    <property type="molecule type" value="Genomic_DNA"/>
</dbReference>
<dbReference type="FunFam" id="1.10.533.10:FF:000080">
    <property type="entry name" value="Uncharacterized protein"/>
    <property type="match status" value="1"/>
</dbReference>
<dbReference type="Gene3D" id="1.10.533.10">
    <property type="entry name" value="Death Domain, Fas"/>
    <property type="match status" value="3"/>
</dbReference>
<feature type="compositionally biased region" description="Basic and acidic residues" evidence="1">
    <location>
        <begin position="869"/>
        <end position="886"/>
    </location>
</feature>
<protein>
    <recommendedName>
        <fullName evidence="5">Death domain-containing protein</fullName>
    </recommendedName>
</protein>
<feature type="region of interest" description="Disordered" evidence="1">
    <location>
        <begin position="681"/>
        <end position="723"/>
    </location>
</feature>
<dbReference type="Pfam" id="PF13516">
    <property type="entry name" value="LRR_6"/>
    <property type="match status" value="2"/>
</dbReference>
<dbReference type="GO" id="GO:0042981">
    <property type="term" value="P:regulation of apoptotic process"/>
    <property type="evidence" value="ECO:0007669"/>
    <property type="project" value="InterPro"/>
</dbReference>
<dbReference type="PANTHER" id="PTHR15077:SF9">
    <property type="entry name" value="C-TERMINAL OF ROC (COR) DOMAIN-CONTAINING PROTEIN"/>
    <property type="match status" value="1"/>
</dbReference>
<evidence type="ECO:0000313" key="4">
    <source>
        <dbReference type="EMBL" id="EEN45330.1"/>
    </source>
</evidence>
<dbReference type="InterPro" id="IPR016729">
    <property type="entry name" value="FADD"/>
</dbReference>
<dbReference type="InterPro" id="IPR032675">
    <property type="entry name" value="LRR_dom_sf"/>
</dbReference>
<dbReference type="GO" id="GO:0007165">
    <property type="term" value="P:signal transduction"/>
    <property type="evidence" value="ECO:0007669"/>
    <property type="project" value="InterPro"/>
</dbReference>
<name>C3ZPV1_BRAFL</name>
<feature type="compositionally biased region" description="Polar residues" evidence="1">
    <location>
        <begin position="209"/>
        <end position="233"/>
    </location>
</feature>
<feature type="compositionally biased region" description="Basic residues" evidence="1">
    <location>
        <begin position="90"/>
        <end position="106"/>
    </location>
</feature>
<dbReference type="eggNOG" id="KOG4308">
    <property type="taxonomic scope" value="Eukaryota"/>
</dbReference>